<name>A0ABT4JU34_9GAMM</name>
<dbReference type="Proteomes" id="UP001149719">
    <property type="component" value="Unassembled WGS sequence"/>
</dbReference>
<organism evidence="2 3">
    <name type="scientific">Marinomonas phaeophyticola</name>
    <dbReference type="NCBI Taxonomy" id="3004091"/>
    <lineage>
        <taxon>Bacteria</taxon>
        <taxon>Pseudomonadati</taxon>
        <taxon>Pseudomonadota</taxon>
        <taxon>Gammaproteobacteria</taxon>
        <taxon>Oceanospirillales</taxon>
        <taxon>Oceanospirillaceae</taxon>
        <taxon>Marinomonas</taxon>
    </lineage>
</organism>
<dbReference type="Pfam" id="PF04298">
    <property type="entry name" value="Zn_peptidase_2"/>
    <property type="match status" value="1"/>
</dbReference>
<keyword evidence="1" id="KW-1133">Transmembrane helix</keyword>
<protein>
    <submittedName>
        <fullName evidence="2">Zinc metallopeptidase</fullName>
    </submittedName>
</protein>
<dbReference type="EMBL" id="JAPUBN010000013">
    <property type="protein sequence ID" value="MCZ2721293.1"/>
    <property type="molecule type" value="Genomic_DNA"/>
</dbReference>
<dbReference type="RefSeq" id="WP_269123949.1">
    <property type="nucleotide sequence ID" value="NZ_JAPUBN010000013.1"/>
</dbReference>
<evidence type="ECO:0000256" key="1">
    <source>
        <dbReference type="SAM" id="Phobius"/>
    </source>
</evidence>
<evidence type="ECO:0000313" key="2">
    <source>
        <dbReference type="EMBL" id="MCZ2721293.1"/>
    </source>
</evidence>
<keyword evidence="1" id="KW-0472">Membrane</keyword>
<dbReference type="PANTHER" id="PTHR36434">
    <property type="entry name" value="MEMBRANE PROTEASE YUGP-RELATED"/>
    <property type="match status" value="1"/>
</dbReference>
<feature type="transmembrane region" description="Helical" evidence="1">
    <location>
        <begin position="6"/>
        <end position="24"/>
    </location>
</feature>
<evidence type="ECO:0000313" key="3">
    <source>
        <dbReference type="Proteomes" id="UP001149719"/>
    </source>
</evidence>
<sequence length="223" mass="25425">MWILLLLVFIVLVFGPSLWVRYTLKRYSFQRDDFPGTGGEFARHLLSRFELAATVEQSQEGKDHYDTRDQCVRLSPSYYNGKSLTAITVAAHEVGHAIQYGKQEKITRLRLRYLPVAHFLKKAGSFILFGWPVISAILHLPYAIPLHVLAVGVTGMASVLIYVVILPEEMDASFRKALPILIEGNYVQDTDIPAVRRILKACAYTYIASALINIIFVWRWLKR</sequence>
<keyword evidence="1" id="KW-0812">Transmembrane</keyword>
<comment type="caution">
    <text evidence="2">The sequence shown here is derived from an EMBL/GenBank/DDBJ whole genome shotgun (WGS) entry which is preliminary data.</text>
</comment>
<dbReference type="InterPro" id="IPR007395">
    <property type="entry name" value="Zn_peptidase_2"/>
</dbReference>
<accession>A0ABT4JU34</accession>
<reference evidence="2" key="1">
    <citation type="submission" date="2022-12" db="EMBL/GenBank/DDBJ databases">
        <title>Marinomonas 15G1-11 sp. nov, isolated from marine algae.</title>
        <authorList>
            <person name="Butt M."/>
            <person name="Choi D.G."/>
            <person name="Kim J.M."/>
            <person name="Lee J.K."/>
            <person name="Baek J.H."/>
            <person name="Jeon C.O."/>
        </authorList>
    </citation>
    <scope>NUCLEOTIDE SEQUENCE</scope>
    <source>
        <strain evidence="2">15G1-11</strain>
    </source>
</reference>
<feature type="transmembrane region" description="Helical" evidence="1">
    <location>
        <begin position="119"/>
        <end position="138"/>
    </location>
</feature>
<proteinExistence type="predicted"/>
<keyword evidence="3" id="KW-1185">Reference proteome</keyword>
<dbReference type="PANTHER" id="PTHR36434:SF1">
    <property type="entry name" value="MEMBRANE PROTEASE YUGP-RELATED"/>
    <property type="match status" value="1"/>
</dbReference>
<gene>
    <name evidence="2" type="ORF">O1D97_06445</name>
</gene>
<feature type="transmembrane region" description="Helical" evidence="1">
    <location>
        <begin position="203"/>
        <end position="221"/>
    </location>
</feature>
<feature type="transmembrane region" description="Helical" evidence="1">
    <location>
        <begin position="144"/>
        <end position="166"/>
    </location>
</feature>